<dbReference type="PROSITE" id="PS51294">
    <property type="entry name" value="HTH_MYB"/>
    <property type="match status" value="3"/>
</dbReference>
<evidence type="ECO:0000256" key="5">
    <source>
        <dbReference type="ARBA" id="ARBA00023163"/>
    </source>
</evidence>
<dbReference type="PANTHER" id="PTHR45614">
    <property type="entry name" value="MYB PROTEIN-RELATED"/>
    <property type="match status" value="1"/>
</dbReference>
<evidence type="ECO:0000256" key="1">
    <source>
        <dbReference type="ARBA" id="ARBA00004123"/>
    </source>
</evidence>
<dbReference type="CDD" id="cd00167">
    <property type="entry name" value="SANT"/>
    <property type="match status" value="3"/>
</dbReference>
<feature type="domain" description="HTH myb-type" evidence="9">
    <location>
        <begin position="85"/>
        <end position="140"/>
    </location>
</feature>
<dbReference type="EMBL" id="CAJVCH010568743">
    <property type="protein sequence ID" value="CAG7833141.1"/>
    <property type="molecule type" value="Genomic_DNA"/>
</dbReference>
<proteinExistence type="predicted"/>
<evidence type="ECO:0000259" key="9">
    <source>
        <dbReference type="PROSITE" id="PS51294"/>
    </source>
</evidence>
<dbReference type="GO" id="GO:0000981">
    <property type="term" value="F:DNA-binding transcription factor activity, RNA polymerase II-specific"/>
    <property type="evidence" value="ECO:0007669"/>
    <property type="project" value="TreeGrafter"/>
</dbReference>
<feature type="domain" description="Myb-like" evidence="8">
    <location>
        <begin position="137"/>
        <end position="187"/>
    </location>
</feature>
<feature type="non-terminal residue" evidence="10">
    <location>
        <position position="1"/>
    </location>
</feature>
<feature type="domain" description="HTH myb-type" evidence="9">
    <location>
        <begin position="33"/>
        <end position="84"/>
    </location>
</feature>
<comment type="subcellular location">
    <subcellularLocation>
        <location evidence="1">Nucleus</location>
    </subcellularLocation>
</comment>
<feature type="domain" description="HTH myb-type" evidence="9">
    <location>
        <begin position="141"/>
        <end position="191"/>
    </location>
</feature>
<evidence type="ECO:0000313" key="11">
    <source>
        <dbReference type="Proteomes" id="UP000708208"/>
    </source>
</evidence>
<dbReference type="OrthoDB" id="2143914at2759"/>
<evidence type="ECO:0000259" key="8">
    <source>
        <dbReference type="PROSITE" id="PS50090"/>
    </source>
</evidence>
<name>A0A8J2LKR5_9HEXA</name>
<protein>
    <submittedName>
        <fullName evidence="10">Uncharacterized protein</fullName>
    </submittedName>
</protein>
<evidence type="ECO:0000313" key="10">
    <source>
        <dbReference type="EMBL" id="CAG7833141.1"/>
    </source>
</evidence>
<dbReference type="Pfam" id="PF13921">
    <property type="entry name" value="Myb_DNA-bind_6"/>
    <property type="match status" value="1"/>
</dbReference>
<keyword evidence="3" id="KW-0805">Transcription regulation</keyword>
<evidence type="ECO:0000256" key="7">
    <source>
        <dbReference type="SAM" id="MobiDB-lite"/>
    </source>
</evidence>
<keyword evidence="5" id="KW-0804">Transcription</keyword>
<keyword evidence="6" id="KW-0539">Nucleus</keyword>
<sequence>CLDVASWNIKMTDLVQFSSSGTQNPPTTERKRHKRINRGRWTKEEDELLKSLVLNHGEHDWSVVASHFPDRSDMQCSTRWTKVLSPSLIKGQWTREEDELVVSLVAKYGAKKWTLIAKALKGRIGKQCRERWHNHLNPEINKAPWSAEEDRLITDAHEMYGNQWSRIAKLLPGRTDNAIKNHWNSTIRRRLLSKSGTKKNKGAKSSSKVKVEVVEPAPIITEIVMITPETPPLSQIKSNIIVKREYDSGFLGSPSYLQDGNISRSCSSGIIGAWDGVSQKFNNENQEPNPTHNFLTSTPNKTPVSSNACIFSPSLFNTPLLTSSPTATFASVLETPPNGGFSSTACYESLVSKTPTPLKKPLAELGAQSFLSPPKLEDLADIICRYTESTSRSPVTSSPSSNSKLETPSKSLHQSIYSPPSFTHDYLLNPVNDTTPTTNSRDSVENSVKDGMQHTKNETKRFSNKPKAAKRIMFEDVTNFHDEVKWWKISTGTTIDQIILTIQAKEFLSKNANSENYCTKEVG</sequence>
<dbReference type="FunFam" id="1.10.10.60:FF:000010">
    <property type="entry name" value="Transcriptional activator Myb isoform A"/>
    <property type="match status" value="1"/>
</dbReference>
<dbReference type="GO" id="GO:0000978">
    <property type="term" value="F:RNA polymerase II cis-regulatory region sequence-specific DNA binding"/>
    <property type="evidence" value="ECO:0007669"/>
    <property type="project" value="TreeGrafter"/>
</dbReference>
<feature type="domain" description="Myb-like" evidence="8">
    <location>
        <begin position="85"/>
        <end position="136"/>
    </location>
</feature>
<comment type="caution">
    <text evidence="10">The sequence shown here is derived from an EMBL/GenBank/DDBJ whole genome shotgun (WGS) entry which is preliminary data.</text>
</comment>
<evidence type="ECO:0000256" key="3">
    <source>
        <dbReference type="ARBA" id="ARBA00023015"/>
    </source>
</evidence>
<evidence type="ECO:0000256" key="2">
    <source>
        <dbReference type="ARBA" id="ARBA00022737"/>
    </source>
</evidence>
<dbReference type="FunFam" id="1.10.10.60:FF:000016">
    <property type="entry name" value="Transcriptional activator Myb isoform A"/>
    <property type="match status" value="1"/>
</dbReference>
<feature type="domain" description="Myb-like" evidence="8">
    <location>
        <begin position="33"/>
        <end position="84"/>
    </location>
</feature>
<dbReference type="InterPro" id="IPR050560">
    <property type="entry name" value="MYB_TF"/>
</dbReference>
<dbReference type="InterPro" id="IPR017930">
    <property type="entry name" value="Myb_dom"/>
</dbReference>
<organism evidence="10 11">
    <name type="scientific">Allacma fusca</name>
    <dbReference type="NCBI Taxonomy" id="39272"/>
    <lineage>
        <taxon>Eukaryota</taxon>
        <taxon>Metazoa</taxon>
        <taxon>Ecdysozoa</taxon>
        <taxon>Arthropoda</taxon>
        <taxon>Hexapoda</taxon>
        <taxon>Collembola</taxon>
        <taxon>Symphypleona</taxon>
        <taxon>Sminthuridae</taxon>
        <taxon>Allacma</taxon>
    </lineage>
</organism>
<dbReference type="AlphaFoldDB" id="A0A8J2LKR5"/>
<dbReference type="Proteomes" id="UP000708208">
    <property type="component" value="Unassembled WGS sequence"/>
</dbReference>
<evidence type="ECO:0000256" key="4">
    <source>
        <dbReference type="ARBA" id="ARBA00023125"/>
    </source>
</evidence>
<feature type="region of interest" description="Disordered" evidence="7">
    <location>
        <begin position="432"/>
        <end position="465"/>
    </location>
</feature>
<feature type="compositionally biased region" description="Basic and acidic residues" evidence="7">
    <location>
        <begin position="442"/>
        <end position="461"/>
    </location>
</feature>
<feature type="compositionally biased region" description="Polar residues" evidence="7">
    <location>
        <begin position="404"/>
        <end position="414"/>
    </location>
</feature>
<dbReference type="PROSITE" id="PS50090">
    <property type="entry name" value="MYB_LIKE"/>
    <property type="match status" value="3"/>
</dbReference>
<dbReference type="Pfam" id="PF00249">
    <property type="entry name" value="Myb_DNA-binding"/>
    <property type="match status" value="1"/>
</dbReference>
<accession>A0A8J2LKR5</accession>
<reference evidence="10" key="1">
    <citation type="submission" date="2021-06" db="EMBL/GenBank/DDBJ databases">
        <authorList>
            <person name="Hodson N. C."/>
            <person name="Mongue J. A."/>
            <person name="Jaron S. K."/>
        </authorList>
    </citation>
    <scope>NUCLEOTIDE SEQUENCE</scope>
</reference>
<feature type="compositionally biased region" description="Polar residues" evidence="7">
    <location>
        <begin position="432"/>
        <end position="441"/>
    </location>
</feature>
<keyword evidence="11" id="KW-1185">Reference proteome</keyword>
<feature type="region of interest" description="Disordered" evidence="7">
    <location>
        <begin position="390"/>
        <end position="414"/>
    </location>
</feature>
<evidence type="ECO:0000256" key="6">
    <source>
        <dbReference type="ARBA" id="ARBA00023242"/>
    </source>
</evidence>
<dbReference type="PANTHER" id="PTHR45614:SF25">
    <property type="entry name" value="MYB PROTEIN"/>
    <property type="match status" value="1"/>
</dbReference>
<gene>
    <name evidence="10" type="ORF">AFUS01_LOCUS42786</name>
</gene>
<feature type="compositionally biased region" description="Low complexity" evidence="7">
    <location>
        <begin position="390"/>
        <end position="403"/>
    </location>
</feature>
<dbReference type="GO" id="GO:0005634">
    <property type="term" value="C:nucleus"/>
    <property type="evidence" value="ECO:0007669"/>
    <property type="project" value="UniProtKB-SubCell"/>
</dbReference>
<keyword evidence="4" id="KW-0238">DNA-binding</keyword>
<dbReference type="InterPro" id="IPR001005">
    <property type="entry name" value="SANT/Myb"/>
</dbReference>
<dbReference type="SMART" id="SM00717">
    <property type="entry name" value="SANT"/>
    <property type="match status" value="3"/>
</dbReference>
<keyword evidence="2" id="KW-0677">Repeat</keyword>